<dbReference type="Proteomes" id="UP001056937">
    <property type="component" value="Chromosome 1"/>
</dbReference>
<evidence type="ECO:0000313" key="2">
    <source>
        <dbReference type="EMBL" id="USI72712.1"/>
    </source>
</evidence>
<dbReference type="Pfam" id="PF21882">
    <property type="entry name" value="Gp53-like_C"/>
    <property type="match status" value="1"/>
</dbReference>
<dbReference type="EMBL" id="CP084930">
    <property type="protein sequence ID" value="USI72712.1"/>
    <property type="molecule type" value="Genomic_DNA"/>
</dbReference>
<gene>
    <name evidence="2" type="ORF">LHA26_15780</name>
</gene>
<dbReference type="Gene3D" id="2.60.40.3940">
    <property type="match status" value="1"/>
</dbReference>
<proteinExistence type="predicted"/>
<accession>A0ABY4X715</accession>
<dbReference type="RefSeq" id="WP_252166520.1">
    <property type="nucleotide sequence ID" value="NZ_CP084930.1"/>
</dbReference>
<keyword evidence="3" id="KW-1185">Reference proteome</keyword>
<reference evidence="2" key="1">
    <citation type="journal article" date="2022" name="Toxins">
        <title>Genomic Analysis of Sphingopyxis sp. USTB-05 for Biodegrading Cyanobacterial Hepatotoxins.</title>
        <authorList>
            <person name="Liu C."/>
            <person name="Xu Q."/>
            <person name="Zhao Z."/>
            <person name="Zhang H."/>
            <person name="Liu X."/>
            <person name="Yin C."/>
            <person name="Liu Y."/>
            <person name="Yan H."/>
        </authorList>
    </citation>
    <scope>NUCLEOTIDE SEQUENCE</scope>
    <source>
        <strain evidence="2">NBD5</strain>
    </source>
</reference>
<feature type="domain" description="Putative tail fiber protein gp53-like C-terminal" evidence="1">
    <location>
        <begin position="544"/>
        <end position="628"/>
    </location>
</feature>
<sequence length="628" mass="65817">MAFPLIVTEKGRAALVDARRGGTAAVQIAQIGYSAAAISPKPSDTALAGEFKRSAALAGEAVAADTIHIIARDESADAYTLRAIALYLDDGTLFALYGQAEPILAKTAATMGLIAIDLRFADIDARALRFGDTNFLDPPATTERAGVVALATDAEAEARALATRAVTPANLRRFVRRAGDSLAGSLRFERVDLDEKRLEFEGAGGRVSYVYGNGRAIGAYDSLTGGLWAYDLAGNRFTIRDALAWHSGNDGAGSGLDADLLDGIDSAAFARRDQANSFAGAIRRDPNFYLDMGGPNPQIFFDLGDALVYNRAADSFNFVGGGTTKLAIAASLTSVATDLAVSGQMMRAGLRVWDAGNDGAGSGLDADLLDGFQSRDFLRAATGDWVRSDDGVERFYFARGGATYARITGTVRFQNRASADVVSIDEEGEVSATRLRVRANGDGRGIAVGDDAWIGDVNMAGTVGIRAQGDPRAGYVAFGTAPHALGCAPDDHTLRYAGQPLWHAGNDGAGSGLDADLLDGRQGGDYALRETFAAGLGPDGWQMLPSGLILQWGSAGHSDDSGARRIRFPRAFPNACFQVLVSNAAGGPPAAFHGAGGQTREEVTIYSAMSTGQAAWRGTAFIWLAIGY</sequence>
<protein>
    <recommendedName>
        <fullName evidence="1">Putative tail fiber protein gp53-like C-terminal domain-containing protein</fullName>
    </recommendedName>
</protein>
<evidence type="ECO:0000259" key="1">
    <source>
        <dbReference type="Pfam" id="PF21882"/>
    </source>
</evidence>
<organism evidence="2 3">
    <name type="scientific">Sphingomonas morindae</name>
    <dbReference type="NCBI Taxonomy" id="1541170"/>
    <lineage>
        <taxon>Bacteria</taxon>
        <taxon>Pseudomonadati</taxon>
        <taxon>Pseudomonadota</taxon>
        <taxon>Alphaproteobacteria</taxon>
        <taxon>Sphingomonadales</taxon>
        <taxon>Sphingomonadaceae</taxon>
        <taxon>Sphingomonas</taxon>
    </lineage>
</organism>
<name>A0ABY4X715_9SPHN</name>
<evidence type="ECO:0000313" key="3">
    <source>
        <dbReference type="Proteomes" id="UP001056937"/>
    </source>
</evidence>
<dbReference type="InterPro" id="IPR054075">
    <property type="entry name" value="Gp53-like_C"/>
</dbReference>